<dbReference type="Proteomes" id="UP001437256">
    <property type="component" value="Unassembled WGS sequence"/>
</dbReference>
<evidence type="ECO:0000259" key="4">
    <source>
        <dbReference type="Pfam" id="PF00891"/>
    </source>
</evidence>
<sequence length="412" mass="45070">MTPTIPVDIDALLGLIQSATHSAVAEYHKSGHGVPSPDGSWPHPLDSAPDILALKHAIQLLEGACERLCTTLAQPAHTLLNRSMPFEAPCMRLVVEKKIPDLLEGFPEGLHIENIAAQTSLNTTKLRQVLRLLATRGCFKEVEDSIFANNRLSLTLLSSNPMSAIVATLAGENLRAVASLPEALVDPEYGASVAPDKTSFTYTVRGEMKNASFFDWYKTHRFDKAMIGWTFAAGEMSVVHNFPWATMPRGTTLCDVGSGVGTVSLAIAKAHPHISITLQDLPEPLGQAKVLWSDELPEALDAERVQFIPVDFFQQAPVAGHNLYYMKHILHDWPDSEAIKILRNVTRYNSPFFEDELVLNHIYLGSSSNDSSNTVGIAKAPAPLLPNYGTGNIRHYNQDIASEVLLIGLSSY</sequence>
<dbReference type="Gene3D" id="1.10.10.10">
    <property type="entry name" value="Winged helix-like DNA-binding domain superfamily/Winged helix DNA-binding domain"/>
    <property type="match status" value="1"/>
</dbReference>
<gene>
    <name evidence="5" type="ORF">AAF712_012961</name>
</gene>
<evidence type="ECO:0000256" key="3">
    <source>
        <dbReference type="ARBA" id="ARBA00022691"/>
    </source>
</evidence>
<name>A0ABR2ZFB6_9AGAR</name>
<keyword evidence="6" id="KW-1185">Reference proteome</keyword>
<proteinExistence type="predicted"/>
<dbReference type="SUPFAM" id="SSF53335">
    <property type="entry name" value="S-adenosyl-L-methionine-dependent methyltransferases"/>
    <property type="match status" value="1"/>
</dbReference>
<evidence type="ECO:0000313" key="6">
    <source>
        <dbReference type="Proteomes" id="UP001437256"/>
    </source>
</evidence>
<dbReference type="Gene3D" id="3.40.50.150">
    <property type="entry name" value="Vaccinia Virus protein VP39"/>
    <property type="match status" value="1"/>
</dbReference>
<dbReference type="InterPro" id="IPR016461">
    <property type="entry name" value="COMT-like"/>
</dbReference>
<dbReference type="InterPro" id="IPR036390">
    <property type="entry name" value="WH_DNA-bd_sf"/>
</dbReference>
<evidence type="ECO:0000256" key="2">
    <source>
        <dbReference type="ARBA" id="ARBA00022679"/>
    </source>
</evidence>
<keyword evidence="3" id="KW-0949">S-adenosyl-L-methionine</keyword>
<organism evidence="5 6">
    <name type="scientific">Marasmius tenuissimus</name>
    <dbReference type="NCBI Taxonomy" id="585030"/>
    <lineage>
        <taxon>Eukaryota</taxon>
        <taxon>Fungi</taxon>
        <taxon>Dikarya</taxon>
        <taxon>Basidiomycota</taxon>
        <taxon>Agaricomycotina</taxon>
        <taxon>Agaricomycetes</taxon>
        <taxon>Agaricomycetidae</taxon>
        <taxon>Agaricales</taxon>
        <taxon>Marasmiineae</taxon>
        <taxon>Marasmiaceae</taxon>
        <taxon>Marasmius</taxon>
    </lineage>
</organism>
<accession>A0ABR2ZFB6</accession>
<dbReference type="InterPro" id="IPR029063">
    <property type="entry name" value="SAM-dependent_MTases_sf"/>
</dbReference>
<comment type="caution">
    <text evidence="5">The sequence shown here is derived from an EMBL/GenBank/DDBJ whole genome shotgun (WGS) entry which is preliminary data.</text>
</comment>
<evidence type="ECO:0000256" key="1">
    <source>
        <dbReference type="ARBA" id="ARBA00022603"/>
    </source>
</evidence>
<evidence type="ECO:0000313" key="5">
    <source>
        <dbReference type="EMBL" id="KAL0060251.1"/>
    </source>
</evidence>
<dbReference type="EMBL" id="JBBXMP010000185">
    <property type="protein sequence ID" value="KAL0060251.1"/>
    <property type="molecule type" value="Genomic_DNA"/>
</dbReference>
<protein>
    <recommendedName>
        <fullName evidence="4">O-methyltransferase C-terminal domain-containing protein</fullName>
    </recommendedName>
</protein>
<dbReference type="Pfam" id="PF00891">
    <property type="entry name" value="Methyltransf_2"/>
    <property type="match status" value="1"/>
</dbReference>
<dbReference type="SUPFAM" id="SSF46785">
    <property type="entry name" value="Winged helix' DNA-binding domain"/>
    <property type="match status" value="1"/>
</dbReference>
<keyword evidence="2" id="KW-0808">Transferase</keyword>
<dbReference type="PANTHER" id="PTHR43712:SF2">
    <property type="entry name" value="O-METHYLTRANSFERASE CICE"/>
    <property type="match status" value="1"/>
</dbReference>
<dbReference type="PANTHER" id="PTHR43712">
    <property type="entry name" value="PUTATIVE (AFU_ORTHOLOGUE AFUA_4G14580)-RELATED"/>
    <property type="match status" value="1"/>
</dbReference>
<feature type="domain" description="O-methyltransferase C-terminal" evidence="4">
    <location>
        <begin position="251"/>
        <end position="347"/>
    </location>
</feature>
<dbReference type="InterPro" id="IPR001077">
    <property type="entry name" value="COMT_C"/>
</dbReference>
<dbReference type="InterPro" id="IPR036388">
    <property type="entry name" value="WH-like_DNA-bd_sf"/>
</dbReference>
<keyword evidence="1" id="KW-0489">Methyltransferase</keyword>
<reference evidence="5 6" key="1">
    <citation type="submission" date="2024-05" db="EMBL/GenBank/DDBJ databases">
        <title>A draft genome resource for the thread blight pathogen Marasmius tenuissimus strain MS-2.</title>
        <authorList>
            <person name="Yulfo-Soto G.E."/>
            <person name="Baruah I.K."/>
            <person name="Amoako-Attah I."/>
            <person name="Bukari Y."/>
            <person name="Meinhardt L.W."/>
            <person name="Bailey B.A."/>
            <person name="Cohen S.P."/>
        </authorList>
    </citation>
    <scope>NUCLEOTIDE SEQUENCE [LARGE SCALE GENOMIC DNA]</scope>
    <source>
        <strain evidence="5 6">MS-2</strain>
    </source>
</reference>
<dbReference type="PROSITE" id="PS51683">
    <property type="entry name" value="SAM_OMT_II"/>
    <property type="match status" value="1"/>
</dbReference>